<dbReference type="RefSeq" id="WP_015708822.1">
    <property type="nucleotide sequence ID" value="NC_015578.1"/>
</dbReference>
<dbReference type="InterPro" id="IPR003594">
    <property type="entry name" value="HATPase_dom"/>
</dbReference>
<dbReference type="Proteomes" id="UP000009223">
    <property type="component" value="Chromosome"/>
</dbReference>
<dbReference type="eggNOG" id="COG0642">
    <property type="taxonomic scope" value="Bacteria"/>
</dbReference>
<dbReference type="Gene3D" id="3.40.50.2300">
    <property type="match status" value="1"/>
</dbReference>
<keyword evidence="8" id="KW-0067">ATP-binding</keyword>
<evidence type="ECO:0000313" key="16">
    <source>
        <dbReference type="EMBL" id="AEF86411.1"/>
    </source>
</evidence>
<dbReference type="Gene3D" id="1.20.120.160">
    <property type="entry name" value="HPT domain"/>
    <property type="match status" value="1"/>
</dbReference>
<evidence type="ECO:0000256" key="1">
    <source>
        <dbReference type="ARBA" id="ARBA00000085"/>
    </source>
</evidence>
<dbReference type="EMBL" id="CP001843">
    <property type="protein sequence ID" value="AEF86411.1"/>
    <property type="molecule type" value="Genomic_DNA"/>
</dbReference>
<evidence type="ECO:0000256" key="2">
    <source>
        <dbReference type="ARBA" id="ARBA00004651"/>
    </source>
</evidence>
<dbReference type="SMART" id="SM00388">
    <property type="entry name" value="HisKA"/>
    <property type="match status" value="1"/>
</dbReference>
<dbReference type="InterPro" id="IPR004358">
    <property type="entry name" value="Sig_transdc_His_kin-like_C"/>
</dbReference>
<evidence type="ECO:0000313" key="17">
    <source>
        <dbReference type="Proteomes" id="UP000009223"/>
    </source>
</evidence>
<dbReference type="HOGENOM" id="CLU_000445_104_15_12"/>
<dbReference type="GO" id="GO:0000155">
    <property type="term" value="F:phosphorelay sensor kinase activity"/>
    <property type="evidence" value="ECO:0007669"/>
    <property type="project" value="InterPro"/>
</dbReference>
<dbReference type="PANTHER" id="PTHR45339:SF1">
    <property type="entry name" value="HYBRID SIGNAL TRANSDUCTION HISTIDINE KINASE J"/>
    <property type="match status" value="1"/>
</dbReference>
<dbReference type="Gene3D" id="3.30.565.10">
    <property type="entry name" value="Histidine kinase-like ATPase, C-terminal domain"/>
    <property type="match status" value="1"/>
</dbReference>
<dbReference type="InterPro" id="IPR036097">
    <property type="entry name" value="HisK_dim/P_sf"/>
</dbReference>
<keyword evidence="16" id="KW-0418">Kinase</keyword>
<dbReference type="SMART" id="SM00387">
    <property type="entry name" value="HATPase_c"/>
    <property type="match status" value="1"/>
</dbReference>
<dbReference type="InterPro" id="IPR001789">
    <property type="entry name" value="Sig_transdc_resp-reg_receiver"/>
</dbReference>
<dbReference type="InterPro" id="IPR036890">
    <property type="entry name" value="HATPase_C_sf"/>
</dbReference>
<feature type="domain" description="Histidine kinase" evidence="14">
    <location>
        <begin position="219"/>
        <end position="439"/>
    </location>
</feature>
<keyword evidence="4" id="KW-1003">Cell membrane</keyword>
<dbReference type="SUPFAM" id="SSF47384">
    <property type="entry name" value="Homodimeric domain of signal transducing histidine kinase"/>
    <property type="match status" value="1"/>
</dbReference>
<dbReference type="Pfam" id="PF00072">
    <property type="entry name" value="Response_reg"/>
    <property type="match status" value="1"/>
</dbReference>
<organism evidence="16 17">
    <name type="scientific">Treponema primitia (strain ATCC BAA-887 / DSM 12427 / ZAS-2)</name>
    <dbReference type="NCBI Taxonomy" id="545694"/>
    <lineage>
        <taxon>Bacteria</taxon>
        <taxon>Pseudomonadati</taxon>
        <taxon>Spirochaetota</taxon>
        <taxon>Spirochaetia</taxon>
        <taxon>Spirochaetales</taxon>
        <taxon>Treponemataceae</taxon>
        <taxon>Treponema</taxon>
    </lineage>
</organism>
<dbReference type="AlphaFoldDB" id="F5YRH4"/>
<dbReference type="OrthoDB" id="6192248at2"/>
<dbReference type="PROSITE" id="PS50109">
    <property type="entry name" value="HIS_KIN"/>
    <property type="match status" value="1"/>
</dbReference>
<dbReference type="CDD" id="cd16922">
    <property type="entry name" value="HATPase_EvgS-ArcB-TorS-like"/>
    <property type="match status" value="1"/>
</dbReference>
<dbReference type="InterPro" id="IPR003661">
    <property type="entry name" value="HisK_dim/P_dom"/>
</dbReference>
<dbReference type="SUPFAM" id="SSF47226">
    <property type="entry name" value="Histidine-containing phosphotransfer domain, HPT domain"/>
    <property type="match status" value="1"/>
</dbReference>
<dbReference type="SUPFAM" id="SSF55874">
    <property type="entry name" value="ATPase domain of HSP90 chaperone/DNA topoisomerase II/histidine kinase"/>
    <property type="match status" value="1"/>
</dbReference>
<dbReference type="SMART" id="SM00448">
    <property type="entry name" value="REC"/>
    <property type="match status" value="1"/>
</dbReference>
<reference evidence="16 17" key="2">
    <citation type="journal article" date="2011" name="ISME J.">
        <title>RNA-seq reveals cooperative metabolic interactions between two termite-gut spirochete species in co-culture.</title>
        <authorList>
            <person name="Rosenthal A.Z."/>
            <person name="Matson E.G."/>
            <person name="Eldar A."/>
            <person name="Leadbetter J.R."/>
        </authorList>
    </citation>
    <scope>NUCLEOTIDE SEQUENCE [LARGE SCALE GENOMIC DNA]</scope>
    <source>
        <strain evidence="17">ATCC BAA-887 / DSM 12427 / ZAS-2</strain>
    </source>
</reference>
<dbReference type="STRING" id="545694.TREPR_1255"/>
<reference evidence="17" key="1">
    <citation type="submission" date="2009-12" db="EMBL/GenBank/DDBJ databases">
        <title>Complete sequence of Treponema primitia strain ZAS-2.</title>
        <authorList>
            <person name="Tetu S.G."/>
            <person name="Matson E."/>
            <person name="Ren Q."/>
            <person name="Seshadri R."/>
            <person name="Elbourne L."/>
            <person name="Hassan K.A."/>
            <person name="Durkin A."/>
            <person name="Radune D."/>
            <person name="Mohamoud Y."/>
            <person name="Shay R."/>
            <person name="Jin S."/>
            <person name="Zhang X."/>
            <person name="Lucey K."/>
            <person name="Ballor N.R."/>
            <person name="Ottesen E."/>
            <person name="Rosenthal R."/>
            <person name="Allen A."/>
            <person name="Leadbetter J.R."/>
            <person name="Paulsen I.T."/>
        </authorList>
    </citation>
    <scope>NUCLEOTIDE SEQUENCE [LARGE SCALE GENOMIC DNA]</scope>
    <source>
        <strain evidence="17">ATCC BAA-887 / DSM 12427 / ZAS-2</strain>
    </source>
</reference>
<dbReference type="Pfam" id="PF02518">
    <property type="entry name" value="HATPase_c"/>
    <property type="match status" value="1"/>
</dbReference>
<feature type="transmembrane region" description="Helical" evidence="13">
    <location>
        <begin position="87"/>
        <end position="106"/>
    </location>
</feature>
<feature type="transmembrane region" description="Helical" evidence="13">
    <location>
        <begin position="163"/>
        <end position="181"/>
    </location>
</feature>
<feature type="domain" description="Response regulatory" evidence="15">
    <location>
        <begin position="583"/>
        <end position="717"/>
    </location>
</feature>
<sequence length="934" mass="103167">MIKGIVNIIWNILTSGKAPKGDKKELSDYIISYILMNFIAIFGFIFLTYYIIINTNKGSYTDAALCLGMSMIAIVSFIAARTRVVPIVPAMIILNAYCLFCVLLIWNGDAEGMNFLFVYLVPPLTLMMERLKQGIIYSTIVLVVICIEVFVPGISKYYYSADIASRIIVTYLLIFGTTIAVEATRAAKDRANSELTAKLREESQRAEAATTAKSNFLANTSHEIRTPMNAIIGISELVLREEISPRVTEYITDIKQAGHNLLVIINDILDFSKIESGRLDIVKVDYLLGSVINDVISIIRTRLSEKPIIFTVDIDSKLPNHLIGDEVRLRQILMNLLSNAVKYTRDGHMVLSISGTLREDRVVLTMSVSDTGIGIKQEDMGKLFGQFQQLDTHKNQGIEGTGLGLAISRNLCRLMGGDITVSSVYGEGSIFTATILQHVQDSEALAVIENPETKAVLLYESRKEYTYSIIRSMENLGVPVMAAGDKEAFSRELWACSRPGEKSYAFVFVNAGMVEEAQALIRDLSLPTKVVLLVNQEEIASFRSIPTITMPAYTLSIANVISDKIELNYQKKTDVRFTAPGARLLIVDDIVTNLNVAKGLLSLYQTDITTVTSGKEAIELIKKNRYDIVFMDHMMPEMDGIETTAAIRAWEDKQQMLVEFEPKDQTPREQAKHIPIIALTANAVTGMKEMFLAKGFNDYLSKPIEISKLDGMMAEWIPAEKKVLSGPGTPKRPTETTNIKINGVDTAKGIAMTGGTEGAYRKVLASFHKDALERLPLFERVPNEQELSLFTTSVHALKSASATIGALGVSQEAAKLEAAGKAGDLTYIGEGLSSFYWDLKDLSEQIGQVLNKKEAAMADSVGLGSEESKRYLPLFEKLSEALKQEEIGTIHRLLAELEEKPFDPGTIEIIGRISNAVLMTEFEDAIKAVKGMLP</sequence>
<dbReference type="PANTHER" id="PTHR45339">
    <property type="entry name" value="HYBRID SIGNAL TRANSDUCTION HISTIDINE KINASE J"/>
    <property type="match status" value="1"/>
</dbReference>
<dbReference type="GO" id="GO:0005524">
    <property type="term" value="F:ATP binding"/>
    <property type="evidence" value="ECO:0007669"/>
    <property type="project" value="UniProtKB-KW"/>
</dbReference>
<comment type="catalytic activity">
    <reaction evidence="1">
        <text>ATP + protein L-histidine = ADP + protein N-phospho-L-histidine.</text>
        <dbReference type="EC" id="2.7.13.3"/>
    </reaction>
</comment>
<dbReference type="PROSITE" id="PS50110">
    <property type="entry name" value="RESPONSE_REGULATORY"/>
    <property type="match status" value="1"/>
</dbReference>
<keyword evidence="17" id="KW-1185">Reference proteome</keyword>
<dbReference type="Gene3D" id="1.10.287.130">
    <property type="match status" value="1"/>
</dbReference>
<keyword evidence="5 12" id="KW-0597">Phosphoprotein</keyword>
<dbReference type="FunFam" id="3.30.565.10:FF:000010">
    <property type="entry name" value="Sensor histidine kinase RcsC"/>
    <property type="match status" value="1"/>
</dbReference>
<protein>
    <recommendedName>
        <fullName evidence="3">histidine kinase</fullName>
        <ecNumber evidence="3">2.7.13.3</ecNumber>
    </recommendedName>
</protein>
<evidence type="ECO:0000256" key="13">
    <source>
        <dbReference type="SAM" id="Phobius"/>
    </source>
</evidence>
<evidence type="ECO:0000256" key="4">
    <source>
        <dbReference type="ARBA" id="ARBA00022475"/>
    </source>
</evidence>
<evidence type="ECO:0000256" key="5">
    <source>
        <dbReference type="ARBA" id="ARBA00022553"/>
    </source>
</evidence>
<keyword evidence="7" id="KW-0547">Nucleotide-binding</keyword>
<dbReference type="EC" id="2.7.13.3" evidence="3"/>
<keyword evidence="9 13" id="KW-1133">Transmembrane helix</keyword>
<evidence type="ECO:0000259" key="14">
    <source>
        <dbReference type="PROSITE" id="PS50109"/>
    </source>
</evidence>
<dbReference type="Pfam" id="PF00512">
    <property type="entry name" value="HisKA"/>
    <property type="match status" value="1"/>
</dbReference>
<dbReference type="SUPFAM" id="SSF52172">
    <property type="entry name" value="CheY-like"/>
    <property type="match status" value="1"/>
</dbReference>
<dbReference type="PRINTS" id="PR00344">
    <property type="entry name" value="BCTRLSENSOR"/>
</dbReference>
<evidence type="ECO:0000256" key="3">
    <source>
        <dbReference type="ARBA" id="ARBA00012438"/>
    </source>
</evidence>
<evidence type="ECO:0000256" key="11">
    <source>
        <dbReference type="ARBA" id="ARBA00023136"/>
    </source>
</evidence>
<keyword evidence="6 13" id="KW-0812">Transmembrane</keyword>
<feature type="transmembrane region" description="Helical" evidence="13">
    <location>
        <begin position="135"/>
        <end position="157"/>
    </location>
</feature>
<feature type="transmembrane region" description="Helical" evidence="13">
    <location>
        <begin position="59"/>
        <end position="80"/>
    </location>
</feature>
<evidence type="ECO:0000256" key="10">
    <source>
        <dbReference type="ARBA" id="ARBA00023012"/>
    </source>
</evidence>
<keyword evidence="16" id="KW-0808">Transferase</keyword>
<dbReference type="InterPro" id="IPR011006">
    <property type="entry name" value="CheY-like_superfamily"/>
</dbReference>
<dbReference type="KEGG" id="tpi:TREPR_1255"/>
<dbReference type="InterPro" id="IPR036641">
    <property type="entry name" value="HPT_dom_sf"/>
</dbReference>
<dbReference type="GO" id="GO:0005886">
    <property type="term" value="C:plasma membrane"/>
    <property type="evidence" value="ECO:0007669"/>
    <property type="project" value="UniProtKB-SubCell"/>
</dbReference>
<proteinExistence type="predicted"/>
<feature type="transmembrane region" description="Helical" evidence="13">
    <location>
        <begin position="30"/>
        <end position="53"/>
    </location>
</feature>
<gene>
    <name evidence="16" type="ordered locus">TREPR_1255</name>
</gene>
<evidence type="ECO:0000256" key="8">
    <source>
        <dbReference type="ARBA" id="ARBA00022840"/>
    </source>
</evidence>
<evidence type="ECO:0000256" key="7">
    <source>
        <dbReference type="ARBA" id="ARBA00022741"/>
    </source>
</evidence>
<accession>F5YRH4</accession>
<dbReference type="InterPro" id="IPR005467">
    <property type="entry name" value="His_kinase_dom"/>
</dbReference>
<comment type="subcellular location">
    <subcellularLocation>
        <location evidence="2">Cell membrane</location>
        <topology evidence="2">Multi-pass membrane protein</topology>
    </subcellularLocation>
</comment>
<keyword evidence="11 13" id="KW-0472">Membrane</keyword>
<feature type="modified residue" description="4-aspartylphosphate" evidence="12">
    <location>
        <position position="632"/>
    </location>
</feature>
<evidence type="ECO:0000259" key="15">
    <source>
        <dbReference type="PROSITE" id="PS50110"/>
    </source>
</evidence>
<name>F5YRH4_TREPZ</name>
<dbReference type="CDD" id="cd17546">
    <property type="entry name" value="REC_hyHK_CKI1_RcsC-like"/>
    <property type="match status" value="1"/>
</dbReference>
<keyword evidence="10" id="KW-0902">Two-component regulatory system</keyword>
<dbReference type="eggNOG" id="COG2205">
    <property type="taxonomic scope" value="Bacteria"/>
</dbReference>
<evidence type="ECO:0000256" key="12">
    <source>
        <dbReference type="PROSITE-ProRule" id="PRU00169"/>
    </source>
</evidence>
<dbReference type="CDD" id="cd00082">
    <property type="entry name" value="HisKA"/>
    <property type="match status" value="1"/>
</dbReference>
<evidence type="ECO:0000256" key="6">
    <source>
        <dbReference type="ARBA" id="ARBA00022692"/>
    </source>
</evidence>
<evidence type="ECO:0000256" key="9">
    <source>
        <dbReference type="ARBA" id="ARBA00022989"/>
    </source>
</evidence>